<dbReference type="EMBL" id="BAAAQX010000001">
    <property type="protein sequence ID" value="GAA2203918.1"/>
    <property type="molecule type" value="Genomic_DNA"/>
</dbReference>
<name>A0ABN3C3U7_9ACTN</name>
<evidence type="ECO:0000313" key="2">
    <source>
        <dbReference type="EMBL" id="GAA2203918.1"/>
    </source>
</evidence>
<proteinExistence type="predicted"/>
<keyword evidence="3" id="KW-1185">Reference proteome</keyword>
<dbReference type="GO" id="GO:0032259">
    <property type="term" value="P:methylation"/>
    <property type="evidence" value="ECO:0007669"/>
    <property type="project" value="UniProtKB-KW"/>
</dbReference>
<dbReference type="SUPFAM" id="SSF53335">
    <property type="entry name" value="S-adenosyl-L-methionine-dependent methyltransferases"/>
    <property type="match status" value="1"/>
</dbReference>
<dbReference type="PANTHER" id="PTHR45036:SF1">
    <property type="entry name" value="METHYLTRANSFERASE LIKE 7A"/>
    <property type="match status" value="1"/>
</dbReference>
<dbReference type="InterPro" id="IPR029063">
    <property type="entry name" value="SAM-dependent_MTases_sf"/>
</dbReference>
<dbReference type="Gene3D" id="3.40.50.150">
    <property type="entry name" value="Vaccinia Virus protein VP39"/>
    <property type="match status" value="1"/>
</dbReference>
<gene>
    <name evidence="2" type="ORF">GCM10009850_000820</name>
</gene>
<feature type="domain" description="Methyltransferase type 11" evidence="1">
    <location>
        <begin position="44"/>
        <end position="138"/>
    </location>
</feature>
<dbReference type="InterPro" id="IPR052356">
    <property type="entry name" value="Thiol_S-MT"/>
</dbReference>
<dbReference type="CDD" id="cd02440">
    <property type="entry name" value="AdoMet_MTases"/>
    <property type="match status" value="1"/>
</dbReference>
<evidence type="ECO:0000313" key="3">
    <source>
        <dbReference type="Proteomes" id="UP001499843"/>
    </source>
</evidence>
<dbReference type="PANTHER" id="PTHR45036">
    <property type="entry name" value="METHYLTRANSFERASE LIKE 7B"/>
    <property type="match status" value="1"/>
</dbReference>
<sequence>MTRQTDFQHPRFAQAYARVAELVDRRGGYEHRRRLLAGAEGTVLEVGAGNGRNFAHYPPAVTRVVAVEPDDTLRDLARAQAASTPVPVSVVSGHAEELPADDGAFDEVVVSLVLCSVPSQARALAEAARVLGPGGRLRFYEHVRSPNPAFGLLEDIVTPVWRRAAGGCRPNRDTLGAIRQAGFEVIESERFGFAPQPGMPRLTHILGHARR</sequence>
<dbReference type="Pfam" id="PF08241">
    <property type="entry name" value="Methyltransf_11"/>
    <property type="match status" value="1"/>
</dbReference>
<dbReference type="Proteomes" id="UP001499843">
    <property type="component" value="Unassembled WGS sequence"/>
</dbReference>
<evidence type="ECO:0000259" key="1">
    <source>
        <dbReference type="Pfam" id="PF08241"/>
    </source>
</evidence>
<reference evidence="2 3" key="1">
    <citation type="journal article" date="2019" name="Int. J. Syst. Evol. Microbiol.">
        <title>The Global Catalogue of Microorganisms (GCM) 10K type strain sequencing project: providing services to taxonomists for standard genome sequencing and annotation.</title>
        <authorList>
            <consortium name="The Broad Institute Genomics Platform"/>
            <consortium name="The Broad Institute Genome Sequencing Center for Infectious Disease"/>
            <person name="Wu L."/>
            <person name="Ma J."/>
        </authorList>
    </citation>
    <scope>NUCLEOTIDE SEQUENCE [LARGE SCALE GENOMIC DNA]</scope>
    <source>
        <strain evidence="2 3">JCM 16114</strain>
    </source>
</reference>
<dbReference type="InterPro" id="IPR013216">
    <property type="entry name" value="Methyltransf_11"/>
</dbReference>
<comment type="caution">
    <text evidence="2">The sequence shown here is derived from an EMBL/GenBank/DDBJ whole genome shotgun (WGS) entry which is preliminary data.</text>
</comment>
<protein>
    <submittedName>
        <fullName evidence="2">Class I SAM-dependent methyltransferase</fullName>
    </submittedName>
</protein>
<dbReference type="RefSeq" id="WP_344470094.1">
    <property type="nucleotide sequence ID" value="NZ_BAAAQX010000001.1"/>
</dbReference>
<keyword evidence="2" id="KW-0489">Methyltransferase</keyword>
<keyword evidence="2" id="KW-0808">Transferase</keyword>
<accession>A0ABN3C3U7</accession>
<dbReference type="GO" id="GO:0008168">
    <property type="term" value="F:methyltransferase activity"/>
    <property type="evidence" value="ECO:0007669"/>
    <property type="project" value="UniProtKB-KW"/>
</dbReference>
<organism evidence="2 3">
    <name type="scientific">Nonomuraea monospora</name>
    <dbReference type="NCBI Taxonomy" id="568818"/>
    <lineage>
        <taxon>Bacteria</taxon>
        <taxon>Bacillati</taxon>
        <taxon>Actinomycetota</taxon>
        <taxon>Actinomycetes</taxon>
        <taxon>Streptosporangiales</taxon>
        <taxon>Streptosporangiaceae</taxon>
        <taxon>Nonomuraea</taxon>
    </lineage>
</organism>